<dbReference type="GO" id="GO:0005829">
    <property type="term" value="C:cytosol"/>
    <property type="evidence" value="ECO:0007669"/>
    <property type="project" value="TreeGrafter"/>
</dbReference>
<gene>
    <name evidence="2" type="ORF">pFRL6_82</name>
</gene>
<dbReference type="AlphaFoldDB" id="V9Z837"/>
<comment type="similarity">
    <text evidence="1">Belongs to the cytidine and deoxycytidylate deaminase family.</text>
</comment>
<dbReference type="CDD" id="cd01283">
    <property type="entry name" value="cytidine_deaminase"/>
    <property type="match status" value="1"/>
</dbReference>
<dbReference type="InterPro" id="IPR016193">
    <property type="entry name" value="Cytidine_deaminase-like"/>
</dbReference>
<evidence type="ECO:0000313" key="2">
    <source>
        <dbReference type="EMBL" id="AHE40169.1"/>
    </source>
</evidence>
<dbReference type="GO" id="GO:0008270">
    <property type="term" value="F:zinc ion binding"/>
    <property type="evidence" value="ECO:0007669"/>
    <property type="project" value="TreeGrafter"/>
</dbReference>
<dbReference type="PANTHER" id="PTHR11644:SF2">
    <property type="entry name" value="CYTIDINE DEAMINASE"/>
    <property type="match status" value="1"/>
</dbReference>
<evidence type="ECO:0000256" key="1">
    <source>
        <dbReference type="ARBA" id="ARBA00006576"/>
    </source>
</evidence>
<dbReference type="Gene3D" id="3.40.140.10">
    <property type="entry name" value="Cytidine Deaminase, domain 2"/>
    <property type="match status" value="1"/>
</dbReference>
<proteinExistence type="inferred from homology"/>
<sequence>MSGRVVPAPATGRGDPAVQRLVQAAFETIRSRYVLARHQIAAAILDADGTVHVGLHVDAMIGRAAVCAEACALSAARLSTDAALVAVAAVRYPKPTEPPEARLVPPCGLCRELLLDHAPDLTVAINGSKGIELMPLKGLLPHKYVGTKWAACAAPEATPTQTRH</sequence>
<dbReference type="InterPro" id="IPR050202">
    <property type="entry name" value="Cyt/Deoxycyt_deaminase"/>
</dbReference>
<name>V9Z837_9ACTN</name>
<dbReference type="RefSeq" id="WP_024127433.1">
    <property type="nucleotide sequence ID" value="NC_023286.1"/>
</dbReference>
<dbReference type="SUPFAM" id="SSF53927">
    <property type="entry name" value="Cytidine deaminase-like"/>
    <property type="match status" value="1"/>
</dbReference>
<dbReference type="EMBL" id="KF602051">
    <property type="protein sequence ID" value="AHE40169.1"/>
    <property type="molecule type" value="Genomic_DNA"/>
</dbReference>
<reference evidence="2" key="1">
    <citation type="submission" date="2013-09" db="EMBL/GenBank/DDBJ databases">
        <title>Complete nucleotide sequence of Streptomyces linear plasmid pFRL6.</title>
        <authorList>
            <person name="Chen Z."/>
            <person name="Fang P."/>
            <person name="Qin Z."/>
        </authorList>
    </citation>
    <scope>NUCLEOTIDE SEQUENCE</scope>
    <source>
        <plasmid evidence="2">pFRL6</plasmid>
    </source>
</reference>
<geneLocation type="plasmid" evidence="2">
    <name>pFRL6</name>
</geneLocation>
<protein>
    <submittedName>
        <fullName evidence="2">Uncharacterized protein</fullName>
    </submittedName>
</protein>
<organism evidence="2">
    <name type="scientific">Streptomyces sp. F12</name>
    <dbReference type="NCBI Taxonomy" id="1436084"/>
    <lineage>
        <taxon>Bacteria</taxon>
        <taxon>Bacillati</taxon>
        <taxon>Actinomycetota</taxon>
        <taxon>Actinomycetes</taxon>
        <taxon>Kitasatosporales</taxon>
        <taxon>Streptomycetaceae</taxon>
        <taxon>Streptomyces</taxon>
    </lineage>
</organism>
<accession>V9Z837</accession>
<keyword evidence="2" id="KW-0614">Plasmid</keyword>
<dbReference type="GO" id="GO:0004126">
    <property type="term" value="F:cytidine deaminase activity"/>
    <property type="evidence" value="ECO:0007669"/>
    <property type="project" value="TreeGrafter"/>
</dbReference>
<dbReference type="PANTHER" id="PTHR11644">
    <property type="entry name" value="CYTIDINE DEAMINASE"/>
    <property type="match status" value="1"/>
</dbReference>